<dbReference type="Gene3D" id="3.40.50.1820">
    <property type="entry name" value="alpha/beta hydrolase"/>
    <property type="match status" value="1"/>
</dbReference>
<dbReference type="STRING" id="94130.A0A2Z6SDM0"/>
<evidence type="ECO:0000313" key="3">
    <source>
        <dbReference type="EMBL" id="GES94277.1"/>
    </source>
</evidence>
<organism evidence="2 4">
    <name type="scientific">Rhizophagus clarus</name>
    <dbReference type="NCBI Taxonomy" id="94130"/>
    <lineage>
        <taxon>Eukaryota</taxon>
        <taxon>Fungi</taxon>
        <taxon>Fungi incertae sedis</taxon>
        <taxon>Mucoromycota</taxon>
        <taxon>Glomeromycotina</taxon>
        <taxon>Glomeromycetes</taxon>
        <taxon>Glomerales</taxon>
        <taxon>Glomeraceae</taxon>
        <taxon>Rhizophagus</taxon>
    </lineage>
</organism>
<dbReference type="EMBL" id="BLAL01000234">
    <property type="protein sequence ID" value="GES94277.1"/>
    <property type="molecule type" value="Genomic_DNA"/>
</dbReference>
<dbReference type="Gene3D" id="3.90.190.10">
    <property type="entry name" value="Protein tyrosine phosphatase superfamily"/>
    <property type="match status" value="1"/>
</dbReference>
<feature type="domain" description="Tyrosine specific protein phosphatases" evidence="1">
    <location>
        <begin position="399"/>
        <end position="435"/>
    </location>
</feature>
<dbReference type="Proteomes" id="UP000615446">
    <property type="component" value="Unassembled WGS sequence"/>
</dbReference>
<dbReference type="SUPFAM" id="SSF53474">
    <property type="entry name" value="alpha/beta-Hydrolases"/>
    <property type="match status" value="1"/>
</dbReference>
<dbReference type="PROSITE" id="PS00383">
    <property type="entry name" value="TYR_PHOSPHATASE_1"/>
    <property type="match status" value="1"/>
</dbReference>
<protein>
    <submittedName>
        <fullName evidence="3">Tyrosine phosphatase family-domain-containing protein</fullName>
    </submittedName>
</protein>
<dbReference type="PANTHER" id="PTHR42886:SF53">
    <property type="entry name" value="ALPHA_BETA-HYDROLASES SUPERFAMILY PROTEIN"/>
    <property type="match status" value="1"/>
</dbReference>
<dbReference type="PANTHER" id="PTHR42886">
    <property type="entry name" value="RE40534P-RELATED"/>
    <property type="match status" value="1"/>
</dbReference>
<dbReference type="InterPro" id="IPR016130">
    <property type="entry name" value="Tyr_Pase_AS"/>
</dbReference>
<dbReference type="GO" id="GO:0004721">
    <property type="term" value="F:phosphoprotein phosphatase activity"/>
    <property type="evidence" value="ECO:0007669"/>
    <property type="project" value="InterPro"/>
</dbReference>
<dbReference type="InterPro" id="IPR000387">
    <property type="entry name" value="Tyr_Pase_dom"/>
</dbReference>
<reference evidence="3" key="2">
    <citation type="submission" date="2019-10" db="EMBL/GenBank/DDBJ databases">
        <title>Conservation and host-specific expression of non-tandemly repeated heterogenous ribosome RNA gene in arbuscular mycorrhizal fungi.</title>
        <authorList>
            <person name="Maeda T."/>
            <person name="Kobayashi Y."/>
            <person name="Nakagawa T."/>
            <person name="Ezawa T."/>
            <person name="Yamaguchi K."/>
            <person name="Bino T."/>
            <person name="Nishimoto Y."/>
            <person name="Shigenobu S."/>
            <person name="Kawaguchi M."/>
        </authorList>
    </citation>
    <scope>NUCLEOTIDE SEQUENCE</scope>
    <source>
        <strain evidence="3">HR1</strain>
    </source>
</reference>
<name>A0A2Z6SDM0_9GLOM</name>
<reference evidence="2 4" key="1">
    <citation type="submission" date="2017-11" db="EMBL/GenBank/DDBJ databases">
        <title>The genome of Rhizophagus clarus HR1 reveals common genetic basis of auxotrophy among arbuscular mycorrhizal fungi.</title>
        <authorList>
            <person name="Kobayashi Y."/>
        </authorList>
    </citation>
    <scope>NUCLEOTIDE SEQUENCE [LARGE SCALE GENOMIC DNA]</scope>
    <source>
        <strain evidence="2 4">HR1</strain>
    </source>
</reference>
<dbReference type="OrthoDB" id="9988524at2759"/>
<sequence>MTTQINIKNDSGQNIVGILEKKSSKGTLGDKLVIICHGSVGHKNYLFQEKLAKELSFDNFRFDFRGNGESDGILKFSNFQEEVEDIDTVVKYLEKEFGYKLYAAIGHSKGSCAILKYACYVNRNIPHVINISARYNMAAVLSLFENSIIDLLENQGYFYWENKISDKVVKMKVTKEDFYNFVNYDMSFVHKMPDTTSVLTCHGIIDEFVSIKDAVFFADLIPNHTLKLLPGANHNYNDKYDELIKIINKYFSNESQSTRFNEKYLYINSIPRYIFIDGVKNFRDLGGYRCDLGSRDENVIQNFIRERFIFRSGNLLSITDDGITTLRKLNVQKIFDLRSNPEVNKLGVKNIEGMTRVHAPVFKEDDYHPETLFERWKLYTRGVEGYSQAYMIILEEGKKAYYTIFKHILEYPTHPFIVHCTAGKDRTGMFAMLLLKLLGVNDEIISREYELTHVNTRVTDQKEIEIYIKLTNNSFEEEEIKEMFSAKYEFMTTTLQKFQNHYKSVDNYLSQCGFTKKEIESIKYNLVMSNNLKNLKPNKNDNVIKSLL</sequence>
<evidence type="ECO:0000259" key="1">
    <source>
        <dbReference type="PROSITE" id="PS50056"/>
    </source>
</evidence>
<dbReference type="Pfam" id="PF12146">
    <property type="entry name" value="Hydrolase_4"/>
    <property type="match status" value="1"/>
</dbReference>
<dbReference type="InterPro" id="IPR026893">
    <property type="entry name" value="Tyr/Ser_Pase_IphP-type"/>
</dbReference>
<dbReference type="InterPro" id="IPR029021">
    <property type="entry name" value="Prot-tyrosine_phosphatase-like"/>
</dbReference>
<evidence type="ECO:0000313" key="2">
    <source>
        <dbReference type="EMBL" id="GBC07742.1"/>
    </source>
</evidence>
<gene>
    <name evidence="3" type="ORF">RCL2_002101900</name>
    <name evidence="2" type="ORF">RclHR1_07670007</name>
</gene>
<dbReference type="InterPro" id="IPR029058">
    <property type="entry name" value="AB_hydrolase_fold"/>
</dbReference>
<dbReference type="InterPro" id="IPR022742">
    <property type="entry name" value="Hydrolase_4"/>
</dbReference>
<dbReference type="EMBL" id="BEXD01004167">
    <property type="protein sequence ID" value="GBC07742.1"/>
    <property type="molecule type" value="Genomic_DNA"/>
</dbReference>
<dbReference type="Pfam" id="PF13350">
    <property type="entry name" value="Y_phosphatase3"/>
    <property type="match status" value="1"/>
</dbReference>
<accession>A0A2Z6SDM0</accession>
<keyword evidence="4" id="KW-1185">Reference proteome</keyword>
<proteinExistence type="predicted"/>
<dbReference type="PROSITE" id="PS50056">
    <property type="entry name" value="TYR_PHOSPHATASE_2"/>
    <property type="match status" value="1"/>
</dbReference>
<dbReference type="Proteomes" id="UP000247702">
    <property type="component" value="Unassembled WGS sequence"/>
</dbReference>
<dbReference type="SUPFAM" id="SSF52799">
    <property type="entry name" value="(Phosphotyrosine protein) phosphatases II"/>
    <property type="match status" value="1"/>
</dbReference>
<comment type="caution">
    <text evidence="2">The sequence shown here is derived from an EMBL/GenBank/DDBJ whole genome shotgun (WGS) entry which is preliminary data.</text>
</comment>
<evidence type="ECO:0000313" key="4">
    <source>
        <dbReference type="Proteomes" id="UP000247702"/>
    </source>
</evidence>
<dbReference type="AlphaFoldDB" id="A0A2Z6SDM0"/>